<accession>A0A4C1T156</accession>
<dbReference type="EMBL" id="BGZK01004296">
    <property type="protein sequence ID" value="GBP08189.1"/>
    <property type="molecule type" value="Genomic_DNA"/>
</dbReference>
<keyword evidence="2" id="KW-1185">Reference proteome</keyword>
<evidence type="ECO:0000313" key="1">
    <source>
        <dbReference type="EMBL" id="GBP08189.1"/>
    </source>
</evidence>
<organism evidence="1 2">
    <name type="scientific">Eumeta variegata</name>
    <name type="common">Bagworm moth</name>
    <name type="synonym">Eumeta japonica</name>
    <dbReference type="NCBI Taxonomy" id="151549"/>
    <lineage>
        <taxon>Eukaryota</taxon>
        <taxon>Metazoa</taxon>
        <taxon>Ecdysozoa</taxon>
        <taxon>Arthropoda</taxon>
        <taxon>Hexapoda</taxon>
        <taxon>Insecta</taxon>
        <taxon>Pterygota</taxon>
        <taxon>Neoptera</taxon>
        <taxon>Endopterygota</taxon>
        <taxon>Lepidoptera</taxon>
        <taxon>Glossata</taxon>
        <taxon>Ditrysia</taxon>
        <taxon>Tineoidea</taxon>
        <taxon>Psychidae</taxon>
        <taxon>Oiketicinae</taxon>
        <taxon>Eumeta</taxon>
    </lineage>
</organism>
<dbReference type="AlphaFoldDB" id="A0A4C1T156"/>
<protein>
    <submittedName>
        <fullName evidence="1">Uncharacterized protein</fullName>
    </submittedName>
</protein>
<sequence length="135" mass="15218">MDPIATTIPLARMGTTLPDEDVTPFYGLPSLPAEGALDFLKRKWTLFYLEELMALSVNYHRTLHFWEPRKTSGLTTTSVEVAITRKRRRLLGTSRALESLRKISAGVIFNDMFELSTVSLGVFPLNSVIPNLTYI</sequence>
<reference evidence="1 2" key="1">
    <citation type="journal article" date="2019" name="Commun. Biol.">
        <title>The bagworm genome reveals a unique fibroin gene that provides high tensile strength.</title>
        <authorList>
            <person name="Kono N."/>
            <person name="Nakamura H."/>
            <person name="Ohtoshi R."/>
            <person name="Tomita M."/>
            <person name="Numata K."/>
            <person name="Arakawa K."/>
        </authorList>
    </citation>
    <scope>NUCLEOTIDE SEQUENCE [LARGE SCALE GENOMIC DNA]</scope>
</reference>
<evidence type="ECO:0000313" key="2">
    <source>
        <dbReference type="Proteomes" id="UP000299102"/>
    </source>
</evidence>
<proteinExistence type="predicted"/>
<dbReference type="Proteomes" id="UP000299102">
    <property type="component" value="Unassembled WGS sequence"/>
</dbReference>
<comment type="caution">
    <text evidence="1">The sequence shown here is derived from an EMBL/GenBank/DDBJ whole genome shotgun (WGS) entry which is preliminary data.</text>
</comment>
<name>A0A4C1T156_EUMVA</name>
<gene>
    <name evidence="1" type="ORF">EVAR_73277_1</name>
</gene>